<evidence type="ECO:0000259" key="2">
    <source>
        <dbReference type="PROSITE" id="PS50943"/>
    </source>
</evidence>
<dbReference type="AlphaFoldDB" id="A0A1G7RZE1"/>
<keyword evidence="1" id="KW-0812">Transmembrane</keyword>
<protein>
    <recommendedName>
        <fullName evidence="2">HTH cro/C1-type domain-containing protein</fullName>
    </recommendedName>
</protein>
<proteinExistence type="predicted"/>
<accession>A0A1G7RZE1</accession>
<dbReference type="RefSeq" id="WP_093084824.1">
    <property type="nucleotide sequence ID" value="NZ_FNBE01000009.1"/>
</dbReference>
<organism evidence="3 4">
    <name type="scientific">Pseudonocardia oroxyli</name>
    <dbReference type="NCBI Taxonomy" id="366584"/>
    <lineage>
        <taxon>Bacteria</taxon>
        <taxon>Bacillati</taxon>
        <taxon>Actinomycetota</taxon>
        <taxon>Actinomycetes</taxon>
        <taxon>Pseudonocardiales</taxon>
        <taxon>Pseudonocardiaceae</taxon>
        <taxon>Pseudonocardia</taxon>
    </lineage>
</organism>
<dbReference type="Proteomes" id="UP000198967">
    <property type="component" value="Unassembled WGS sequence"/>
</dbReference>
<gene>
    <name evidence="3" type="ORF">SAMN05216377_109190</name>
</gene>
<keyword evidence="1" id="KW-1133">Transmembrane helix</keyword>
<dbReference type="InterPro" id="IPR001387">
    <property type="entry name" value="Cro/C1-type_HTH"/>
</dbReference>
<keyword evidence="4" id="KW-1185">Reference proteome</keyword>
<dbReference type="PROSITE" id="PS50943">
    <property type="entry name" value="HTH_CROC1"/>
    <property type="match status" value="1"/>
</dbReference>
<dbReference type="EMBL" id="FNBE01000009">
    <property type="protein sequence ID" value="SDG16145.1"/>
    <property type="molecule type" value="Genomic_DNA"/>
</dbReference>
<keyword evidence="1" id="KW-0472">Membrane</keyword>
<dbReference type="OrthoDB" id="3688891at2"/>
<evidence type="ECO:0000313" key="3">
    <source>
        <dbReference type="EMBL" id="SDG16145.1"/>
    </source>
</evidence>
<name>A0A1G7RZE1_PSEOR</name>
<evidence type="ECO:0000256" key="1">
    <source>
        <dbReference type="SAM" id="Phobius"/>
    </source>
</evidence>
<sequence length="258" mass="27103">MPETPIHQGRDSPQRFCADFARELSTRGTSVREAAEKSGWSKSAIGNARTGPRLPRRELVVDVLSAIGLSEAEVGDWTLRHAALTLGATDPAPPQPQAPPASRRPLVLVAIGSALVGAVLAALVTALVLRPDPAPVPPAVAAVVTIQNKVALGATDLVEDSGPAYLSSRPEPFCGRNGCKLDGTDVTSGILLPAVCTVTGAEMWNYNLDSPAADNPNRARSSLWYRLTWPDWRAGYLSEVYLDPASRGGLGLPACAAP</sequence>
<feature type="transmembrane region" description="Helical" evidence="1">
    <location>
        <begin position="106"/>
        <end position="129"/>
    </location>
</feature>
<dbReference type="CDD" id="cd00093">
    <property type="entry name" value="HTH_XRE"/>
    <property type="match status" value="1"/>
</dbReference>
<dbReference type="STRING" id="366584.SAMN05216377_109190"/>
<evidence type="ECO:0000313" key="4">
    <source>
        <dbReference type="Proteomes" id="UP000198967"/>
    </source>
</evidence>
<feature type="domain" description="HTH cro/C1-type" evidence="2">
    <location>
        <begin position="30"/>
        <end position="74"/>
    </location>
</feature>
<reference evidence="3 4" key="1">
    <citation type="submission" date="2016-10" db="EMBL/GenBank/DDBJ databases">
        <authorList>
            <person name="de Groot N.N."/>
        </authorList>
    </citation>
    <scope>NUCLEOTIDE SEQUENCE [LARGE SCALE GENOMIC DNA]</scope>
    <source>
        <strain evidence="3 4">CGMCC 4.3143</strain>
    </source>
</reference>